<dbReference type="Pfam" id="PF07942">
    <property type="entry name" value="CARME"/>
    <property type="match status" value="1"/>
</dbReference>
<keyword evidence="3" id="KW-0489">Methyltransferase</keyword>
<feature type="compositionally biased region" description="Basic and acidic residues" evidence="6">
    <location>
        <begin position="351"/>
        <end position="373"/>
    </location>
</feature>
<feature type="compositionally biased region" description="Basic and acidic residues" evidence="6">
    <location>
        <begin position="326"/>
        <end position="344"/>
    </location>
</feature>
<dbReference type="AlphaFoldDB" id="A0A2P9D4M6"/>
<dbReference type="GO" id="GO:0030735">
    <property type="term" value="F:carnosine N-methyltransferase activity"/>
    <property type="evidence" value="ECO:0007669"/>
    <property type="project" value="UniProtKB-EC"/>
</dbReference>
<dbReference type="PANTHER" id="PTHR12303">
    <property type="entry name" value="CARNOSINE N-METHYLTRANSFERASE"/>
    <property type="match status" value="1"/>
</dbReference>
<dbReference type="VEuPathDB" id="PlasmoDB:PRG01_0312700"/>
<keyword evidence="4" id="KW-0808">Transferase</keyword>
<accession>A0A2P9D4M6</accession>
<dbReference type="VEuPathDB" id="PlasmoDB:PRCDC_0308600"/>
<evidence type="ECO:0000256" key="5">
    <source>
        <dbReference type="ARBA" id="ARBA00022691"/>
    </source>
</evidence>
<feature type="compositionally biased region" description="Polar residues" evidence="6">
    <location>
        <begin position="1"/>
        <end position="13"/>
    </location>
</feature>
<dbReference type="GO" id="GO:0032259">
    <property type="term" value="P:methylation"/>
    <property type="evidence" value="ECO:0007669"/>
    <property type="project" value="UniProtKB-KW"/>
</dbReference>
<dbReference type="EC" id="2.1.1.22" evidence="2"/>
<feature type="region of interest" description="Disordered" evidence="6">
    <location>
        <begin position="87"/>
        <end position="107"/>
    </location>
</feature>
<name>A0A2P9D4M6_PLARE</name>
<dbReference type="EMBL" id="LT969566">
    <property type="protein sequence ID" value="SOV75859.1"/>
    <property type="molecule type" value="Genomic_DNA"/>
</dbReference>
<dbReference type="SMART" id="SM01296">
    <property type="entry name" value="N2227"/>
    <property type="match status" value="1"/>
</dbReference>
<feature type="region of interest" description="Disordered" evidence="6">
    <location>
        <begin position="326"/>
        <end position="399"/>
    </location>
</feature>
<organism evidence="7 8">
    <name type="scientific">Plasmodium reichenowi</name>
    <dbReference type="NCBI Taxonomy" id="5854"/>
    <lineage>
        <taxon>Eukaryota</taxon>
        <taxon>Sar</taxon>
        <taxon>Alveolata</taxon>
        <taxon>Apicomplexa</taxon>
        <taxon>Aconoidasida</taxon>
        <taxon>Haemosporida</taxon>
        <taxon>Plasmodiidae</taxon>
        <taxon>Plasmodium</taxon>
        <taxon>Plasmodium (Laverania)</taxon>
    </lineage>
</organism>
<sequence length="804" mass="94276">MVTSGQGKLSPKNQKGDKKNLSYDNKTNNNIDISVVEKSEGNCKESYVFYKKDMCDENNNISNMEGIDQFHKCNNKQKKIDTTTITTYNNNNNNNNNSSSSSSNYNNDYDIDQNNHFQCHDDDHKYLDNYCVKDDYSHEDNDLCDDCNNIDILNLEEEKHFCNVCFSFLYYKKYCFFELLRIYKNYSCLNEEEKNLLTESIYAKLYKMYLTTLNNYYFILNILLPQISTHIIIHLLTFTFHKPEEDVHMKEEYVMNEIIDKLTDQELNNIDKVYNYHHFNVRLLCKDDALIILNEIRSKMINSQNEKKIFDMLNMKCADVIVDDKNGKDKDNGNKDNGNRDSSDKNNCNKHSSDKNSCNKDSNDKNNCNKDSSDMNNYNKDSSDKNNCNKHSSDKNSCNKDSCNKNNCDNLCGNNKMNRTHFMNSNTKRDDQTCKNTNEYIDTSSNHYCNNIEEDTYNIVNQGVDLDVHNIRDSEINFIDSKNIKDDHNDIKENMCNNNKTLHADENMPNDNICASENNSKYEHTPPGMRISHAYTPTLDDYNLIQNMSKVRSTLRQFVRDWSMEGQEERDKAYMPLINSLDKYLPIHDNYIPKILCPGSGLGRLPYEIAKKGYRSQGNEFSYFMLLGSNFILNYYNEKYSLSIHPYCLCTSNRRSRDDHLKIIQLPDVNTYNKIVLNTDFSMCAGELIEVYYNDKEYFDGVLTCFFLDTAKNLFMYIRTFASILKPNSLWSNIGPLLYHYAEMPNEMSIELAWDEIQIIISKWFTIKEIQWIDNYYTTNFDSMMQVQYHCVFFSAIRNDIPVD</sequence>
<dbReference type="Proteomes" id="UP000240500">
    <property type="component" value="Chromosome 3"/>
</dbReference>
<dbReference type="SUPFAM" id="SSF53335">
    <property type="entry name" value="S-adenosyl-L-methionine-dependent methyltransferases"/>
    <property type="match status" value="1"/>
</dbReference>
<protein>
    <recommendedName>
        <fullName evidence="2">carnosine N-methyltransferase</fullName>
        <ecNumber evidence="2">2.1.1.22</ecNumber>
    </recommendedName>
</protein>
<evidence type="ECO:0000256" key="2">
    <source>
        <dbReference type="ARBA" id="ARBA00012003"/>
    </source>
</evidence>
<feature type="region of interest" description="Disordered" evidence="6">
    <location>
        <begin position="1"/>
        <end position="27"/>
    </location>
</feature>
<keyword evidence="5" id="KW-0949">S-adenosyl-L-methionine</keyword>
<reference evidence="7 8" key="1">
    <citation type="submission" date="2016-09" db="EMBL/GenBank/DDBJ databases">
        <authorList>
            <consortium name="Pathogen Informatics"/>
        </authorList>
    </citation>
    <scope>NUCLEOTIDE SEQUENCE [LARGE SCALE GENOMIC DNA]</scope>
</reference>
<evidence type="ECO:0000256" key="1">
    <source>
        <dbReference type="ARBA" id="ARBA00010086"/>
    </source>
</evidence>
<evidence type="ECO:0000256" key="4">
    <source>
        <dbReference type="ARBA" id="ARBA00022679"/>
    </source>
</evidence>
<dbReference type="InterPro" id="IPR029063">
    <property type="entry name" value="SAM-dependent_MTases_sf"/>
</dbReference>
<evidence type="ECO:0000256" key="3">
    <source>
        <dbReference type="ARBA" id="ARBA00022603"/>
    </source>
</evidence>
<gene>
    <name evidence="7" type="ORF">PRG01_0312700</name>
</gene>
<proteinExistence type="inferred from homology"/>
<dbReference type="InterPro" id="IPR012901">
    <property type="entry name" value="CARME"/>
</dbReference>
<evidence type="ECO:0000313" key="7">
    <source>
        <dbReference type="EMBL" id="SOV75859.1"/>
    </source>
</evidence>
<dbReference type="PANTHER" id="PTHR12303:SF6">
    <property type="entry name" value="CARNOSINE N-METHYLTRANSFERASE"/>
    <property type="match status" value="1"/>
</dbReference>
<evidence type="ECO:0000256" key="6">
    <source>
        <dbReference type="SAM" id="MobiDB-lite"/>
    </source>
</evidence>
<feature type="compositionally biased region" description="Low complexity" evidence="6">
    <location>
        <begin position="374"/>
        <end position="390"/>
    </location>
</feature>
<comment type="similarity">
    <text evidence="1">Belongs to the carnosine N-methyltransferase family.</text>
</comment>
<evidence type="ECO:0000313" key="8">
    <source>
        <dbReference type="Proteomes" id="UP000240500"/>
    </source>
</evidence>
<dbReference type="OrthoDB" id="978at2759"/>